<evidence type="ECO:0000256" key="3">
    <source>
        <dbReference type="ARBA" id="ARBA00022840"/>
    </source>
</evidence>
<organism evidence="5">
    <name type="scientific">bioreactor metagenome</name>
    <dbReference type="NCBI Taxonomy" id="1076179"/>
    <lineage>
        <taxon>unclassified sequences</taxon>
        <taxon>metagenomes</taxon>
        <taxon>ecological metagenomes</taxon>
    </lineage>
</organism>
<dbReference type="GO" id="GO:0016874">
    <property type="term" value="F:ligase activity"/>
    <property type="evidence" value="ECO:0007669"/>
    <property type="project" value="UniProtKB-KW"/>
</dbReference>
<evidence type="ECO:0000259" key="4">
    <source>
        <dbReference type="PROSITE" id="PS50975"/>
    </source>
</evidence>
<dbReference type="GO" id="GO:0016746">
    <property type="term" value="F:acyltransferase activity"/>
    <property type="evidence" value="ECO:0007669"/>
    <property type="project" value="UniProtKB-KW"/>
</dbReference>
<dbReference type="FunFam" id="3.30.1490.20:FF:000020">
    <property type="entry name" value="Protein lysine acetyltransferase"/>
    <property type="match status" value="1"/>
</dbReference>
<dbReference type="GO" id="GO:0005524">
    <property type="term" value="F:ATP binding"/>
    <property type="evidence" value="ECO:0007669"/>
    <property type="project" value="UniProtKB-KW"/>
</dbReference>
<keyword evidence="5" id="KW-0012">Acyltransferase</keyword>
<keyword evidence="2" id="KW-0547">Nucleotide-binding</keyword>
<accession>A0A645CHE8</accession>
<dbReference type="InterPro" id="IPR051538">
    <property type="entry name" value="Acyl-CoA_Synth/Transferase"/>
</dbReference>
<name>A0A645CHE8_9ZZZZ</name>
<dbReference type="EMBL" id="VSSQ01027235">
    <property type="protein sequence ID" value="MPM76367.1"/>
    <property type="molecule type" value="Genomic_DNA"/>
</dbReference>
<dbReference type="InterPro" id="IPR013815">
    <property type="entry name" value="ATP_grasp_subdomain_1"/>
</dbReference>
<dbReference type="EC" id="2.3.1.-" evidence="5"/>
<evidence type="ECO:0000256" key="1">
    <source>
        <dbReference type="ARBA" id="ARBA00022598"/>
    </source>
</evidence>
<evidence type="ECO:0000256" key="2">
    <source>
        <dbReference type="ARBA" id="ARBA00022741"/>
    </source>
</evidence>
<gene>
    <name evidence="5" type="primary">pka_5</name>
    <name evidence="5" type="ORF">SDC9_123365</name>
</gene>
<reference evidence="5" key="1">
    <citation type="submission" date="2019-08" db="EMBL/GenBank/DDBJ databases">
        <authorList>
            <person name="Kucharzyk K."/>
            <person name="Murdoch R.W."/>
            <person name="Higgins S."/>
            <person name="Loffler F."/>
        </authorList>
    </citation>
    <scope>NUCLEOTIDE SEQUENCE</scope>
</reference>
<dbReference type="Gene3D" id="3.30.470.20">
    <property type="entry name" value="ATP-grasp fold, B domain"/>
    <property type="match status" value="1"/>
</dbReference>
<evidence type="ECO:0000313" key="5">
    <source>
        <dbReference type="EMBL" id="MPM76367.1"/>
    </source>
</evidence>
<dbReference type="InterPro" id="IPR011761">
    <property type="entry name" value="ATP-grasp"/>
</dbReference>
<dbReference type="AlphaFoldDB" id="A0A645CHE8"/>
<sequence length="231" mass="25211">MISNQRAPHFVLEPDAVEILRRFGIPYPESEFVREAAQVASAAERLGYPLVMKIVSEDIVHKSDAGGVAVGISSAREAAAAYERILTSVRAYQPAAVIQGVFLCRMAEKGEEVIIGTVRDEIFGPTVMFGLGGIFVEILKDVTFRVCPVDQEQALEMIREIKGYPVLAGTRGREALAVSRLAELIVKVSRLAVELPGVAEIDLNPVRVYSHEVTVLDARIFISPPAREPEA</sequence>
<dbReference type="Gene3D" id="3.30.1490.20">
    <property type="entry name" value="ATP-grasp fold, A domain"/>
    <property type="match status" value="1"/>
</dbReference>
<dbReference type="GO" id="GO:0046872">
    <property type="term" value="F:metal ion binding"/>
    <property type="evidence" value="ECO:0007669"/>
    <property type="project" value="InterPro"/>
</dbReference>
<protein>
    <submittedName>
        <fullName evidence="5">Protein lysine acetyltransferase Pka</fullName>
        <ecNumber evidence="5">2.3.1.-</ecNumber>
    </submittedName>
</protein>
<dbReference type="Pfam" id="PF13549">
    <property type="entry name" value="ATP-grasp_5"/>
    <property type="match status" value="1"/>
</dbReference>
<comment type="caution">
    <text evidence="5">The sequence shown here is derived from an EMBL/GenBank/DDBJ whole genome shotgun (WGS) entry which is preliminary data.</text>
</comment>
<dbReference type="PANTHER" id="PTHR43334:SF1">
    <property type="entry name" value="3-HYDROXYPROPIONATE--COA LIGASE [ADP-FORMING]"/>
    <property type="match status" value="1"/>
</dbReference>
<dbReference type="PANTHER" id="PTHR43334">
    <property type="entry name" value="ACETATE--COA LIGASE [ADP-FORMING]"/>
    <property type="match status" value="1"/>
</dbReference>
<keyword evidence="5" id="KW-0808">Transferase</keyword>
<proteinExistence type="predicted"/>
<dbReference type="SUPFAM" id="SSF56059">
    <property type="entry name" value="Glutathione synthetase ATP-binding domain-like"/>
    <property type="match status" value="1"/>
</dbReference>
<feature type="domain" description="ATP-grasp" evidence="4">
    <location>
        <begin position="17"/>
        <end position="70"/>
    </location>
</feature>
<keyword evidence="3" id="KW-0067">ATP-binding</keyword>
<dbReference type="PROSITE" id="PS50975">
    <property type="entry name" value="ATP_GRASP"/>
    <property type="match status" value="1"/>
</dbReference>
<keyword evidence="1" id="KW-0436">Ligase</keyword>